<reference evidence="4 5" key="1">
    <citation type="journal article" date="2019" name="Sci. Rep.">
        <title>A high-quality genome of Eragrostis curvula grass provides insights into Poaceae evolution and supports new strategies to enhance forage quality.</title>
        <authorList>
            <person name="Carballo J."/>
            <person name="Santos B.A.C.M."/>
            <person name="Zappacosta D."/>
            <person name="Garbus I."/>
            <person name="Selva J.P."/>
            <person name="Gallo C.A."/>
            <person name="Diaz A."/>
            <person name="Albertini E."/>
            <person name="Caccamo M."/>
            <person name="Echenique V."/>
        </authorList>
    </citation>
    <scope>NUCLEOTIDE SEQUENCE [LARGE SCALE GENOMIC DNA]</scope>
    <source>
        <strain evidence="5">cv. Victoria</strain>
        <tissue evidence="4">Leaf</tissue>
    </source>
</reference>
<keyword evidence="5" id="KW-1185">Reference proteome</keyword>
<dbReference type="GO" id="GO:0106050">
    <property type="term" value="F:tRNA 2'-O-methyltransferase activity"/>
    <property type="evidence" value="ECO:0007669"/>
    <property type="project" value="UniProtKB-UniRule"/>
</dbReference>
<comment type="function">
    <text evidence="1">tRNA methylase which 2'-O-methylates cytidine(4) in tRNA(Pro) and tRNA(Gly)(GCC), and adenosine(4) in tRNA(His).</text>
</comment>
<comment type="catalytic activity">
    <reaction evidence="1">
        <text>adenosine(4) in tRNA(His) + S-adenosyl-L-methionine = 2'-O-methyladenosine(4) in tRNA(His) + S-adenosyl-L-homocysteine + H(+)</text>
        <dbReference type="Rhea" id="RHEA:43196"/>
        <dbReference type="Rhea" id="RHEA-COMP:10401"/>
        <dbReference type="Rhea" id="RHEA-COMP:10402"/>
        <dbReference type="ChEBI" id="CHEBI:15378"/>
        <dbReference type="ChEBI" id="CHEBI:57856"/>
        <dbReference type="ChEBI" id="CHEBI:59789"/>
        <dbReference type="ChEBI" id="CHEBI:74411"/>
        <dbReference type="ChEBI" id="CHEBI:74477"/>
        <dbReference type="EC" id="2.1.1.225"/>
    </reaction>
</comment>
<sequence length="425" mass="47504">MPPAPQVLWQPHPRDRCRCRPPRPLPRRPLPVSPTTTTTLLLAWLQQDGFTPLTLSHPPRSTVLEENLEAHVSKCPLKKQAAALAAQPYYSKGVNSGGGETGRGVTSAEKRAILYKLTEEEFRGLLRKIRSAHEAAAVAMRESYLITDACDKWMNGQVDRKVPYQEKHVAQQASIVGNMEAFGLLRRGDAETVDGDDALVGAQAVVEFGAGRGYLTQVLVDCYGIRNVFLVERRAYKLKADRSLRQNEAVTLKRLRIDNKSFLSRLGITEDEFHAMTWLSSWAVDGDHSSQDSSVEVEDTSCEIREPEKPDAEAVGIERIVRTMPAGERATLGFKCKDIIDTGARQRINSSTSKWANGMEGYNSTNLEANIARLHTIVYYRAHTARHTKDNMAFAEMLINLLLDQIQKSNHLDRLPSYGNVQQIL</sequence>
<evidence type="ECO:0000313" key="4">
    <source>
        <dbReference type="EMBL" id="TVU43907.1"/>
    </source>
</evidence>
<keyword evidence="1" id="KW-0863">Zinc-finger</keyword>
<evidence type="ECO:0000259" key="3">
    <source>
        <dbReference type="Pfam" id="PF05206"/>
    </source>
</evidence>
<dbReference type="Pfam" id="PF05206">
    <property type="entry name" value="TRM13"/>
    <property type="match status" value="1"/>
</dbReference>
<keyword evidence="1" id="KW-0819">tRNA processing</keyword>
<dbReference type="Gramene" id="TVU43907">
    <property type="protein sequence ID" value="TVU43907"/>
    <property type="gene ID" value="EJB05_03327"/>
</dbReference>
<dbReference type="EMBL" id="RWGY01000004">
    <property type="protein sequence ID" value="TVU43907.1"/>
    <property type="molecule type" value="Genomic_DNA"/>
</dbReference>
<dbReference type="GO" id="GO:0008270">
    <property type="term" value="F:zinc ion binding"/>
    <property type="evidence" value="ECO:0007669"/>
    <property type="project" value="UniProtKB-KW"/>
</dbReference>
<keyword evidence="1" id="KW-0808">Transferase</keyword>
<keyword evidence="1" id="KW-0489">Methyltransferase</keyword>
<dbReference type="PANTHER" id="PTHR12998:SF0">
    <property type="entry name" value="TRNA:M(4)X MODIFICATION ENZYME TRM13 HOMOLOG"/>
    <property type="match status" value="1"/>
</dbReference>
<evidence type="ECO:0000256" key="2">
    <source>
        <dbReference type="SAM" id="MobiDB-lite"/>
    </source>
</evidence>
<keyword evidence="1" id="KW-0479">Metal-binding</keyword>
<gene>
    <name evidence="4" type="ORF">EJB05_03327</name>
</gene>
<dbReference type="OrthoDB" id="258806at2759"/>
<protein>
    <recommendedName>
        <fullName evidence="1">tRNA:m(4)X modification enzyme TRM13</fullName>
        <ecNumber evidence="1">2.1.1.225</ecNumber>
    </recommendedName>
</protein>
<comment type="similarity">
    <text evidence="1">Belongs to the methyltransferase TRM13 family.</text>
</comment>
<dbReference type="PANTHER" id="PTHR12998">
    <property type="entry name" value="TRNA:M(4)X MODIFICATION ENZYME TRM13 HOMOLOG"/>
    <property type="match status" value="1"/>
</dbReference>
<comment type="catalytic activity">
    <reaction evidence="1">
        <text>cytidine(4) in tRNA(Gly)(GCC) + S-adenosyl-L-methionine = 2'-O-methylcytidine(4) in tRNA(Gly)(GCC) + S-adenosyl-L-homocysteine + H(+)</text>
        <dbReference type="Rhea" id="RHEA:43192"/>
        <dbReference type="Rhea" id="RHEA-COMP:10399"/>
        <dbReference type="Rhea" id="RHEA-COMP:10400"/>
        <dbReference type="ChEBI" id="CHEBI:15378"/>
        <dbReference type="ChEBI" id="CHEBI:57856"/>
        <dbReference type="ChEBI" id="CHEBI:59789"/>
        <dbReference type="ChEBI" id="CHEBI:74495"/>
        <dbReference type="ChEBI" id="CHEBI:82748"/>
        <dbReference type="EC" id="2.1.1.225"/>
    </reaction>
</comment>
<feature type="domain" description="Methyltransferase TRM13" evidence="3">
    <location>
        <begin position="171"/>
        <end position="260"/>
    </location>
</feature>
<comment type="catalytic activity">
    <reaction evidence="1">
        <text>cytidine(4) in tRNA(Pro) + S-adenosyl-L-methionine = 2'-O-methylcytidine(4) in tRNA(Pro) + S-adenosyl-L-homocysteine + H(+)</text>
        <dbReference type="Rhea" id="RHEA:32767"/>
        <dbReference type="Rhea" id="RHEA-COMP:10397"/>
        <dbReference type="Rhea" id="RHEA-COMP:10398"/>
        <dbReference type="ChEBI" id="CHEBI:15378"/>
        <dbReference type="ChEBI" id="CHEBI:57856"/>
        <dbReference type="ChEBI" id="CHEBI:59789"/>
        <dbReference type="ChEBI" id="CHEBI:74495"/>
        <dbReference type="ChEBI" id="CHEBI:82748"/>
        <dbReference type="EC" id="2.1.1.225"/>
    </reaction>
</comment>
<feature type="region of interest" description="Disordered" evidence="2">
    <location>
        <begin position="12"/>
        <end position="33"/>
    </location>
</feature>
<keyword evidence="1" id="KW-0862">Zinc</keyword>
<evidence type="ECO:0000256" key="1">
    <source>
        <dbReference type="RuleBase" id="RU367103"/>
    </source>
</evidence>
<organism evidence="4 5">
    <name type="scientific">Eragrostis curvula</name>
    <name type="common">weeping love grass</name>
    <dbReference type="NCBI Taxonomy" id="38414"/>
    <lineage>
        <taxon>Eukaryota</taxon>
        <taxon>Viridiplantae</taxon>
        <taxon>Streptophyta</taxon>
        <taxon>Embryophyta</taxon>
        <taxon>Tracheophyta</taxon>
        <taxon>Spermatophyta</taxon>
        <taxon>Magnoliopsida</taxon>
        <taxon>Liliopsida</taxon>
        <taxon>Poales</taxon>
        <taxon>Poaceae</taxon>
        <taxon>PACMAD clade</taxon>
        <taxon>Chloridoideae</taxon>
        <taxon>Eragrostideae</taxon>
        <taxon>Eragrostidinae</taxon>
        <taxon>Eragrostis</taxon>
    </lineage>
</organism>
<name>A0A5J9W7K2_9POAL</name>
<dbReference type="EC" id="2.1.1.225" evidence="1"/>
<accession>A0A5J9W7K2</accession>
<comment type="caution">
    <text evidence="4">The sequence shown here is derived from an EMBL/GenBank/DDBJ whole genome shotgun (WGS) entry which is preliminary data.</text>
</comment>
<dbReference type="InterPro" id="IPR007871">
    <property type="entry name" value="Methyltransferase_TRM13"/>
</dbReference>
<dbReference type="InterPro" id="IPR039044">
    <property type="entry name" value="Trm13"/>
</dbReference>
<evidence type="ECO:0000313" key="5">
    <source>
        <dbReference type="Proteomes" id="UP000324897"/>
    </source>
</evidence>
<keyword evidence="1" id="KW-0949">S-adenosyl-L-methionine</keyword>
<dbReference type="GO" id="GO:0030488">
    <property type="term" value="P:tRNA methylation"/>
    <property type="evidence" value="ECO:0007669"/>
    <property type="project" value="InterPro"/>
</dbReference>
<feature type="compositionally biased region" description="Pro residues" evidence="2">
    <location>
        <begin position="22"/>
        <end position="32"/>
    </location>
</feature>
<feature type="non-terminal residue" evidence="4">
    <location>
        <position position="1"/>
    </location>
</feature>
<dbReference type="Proteomes" id="UP000324897">
    <property type="component" value="Chromosome 5"/>
</dbReference>
<dbReference type="AlphaFoldDB" id="A0A5J9W7K2"/>
<proteinExistence type="inferred from homology"/>